<protein>
    <submittedName>
        <fullName evidence="2">Uncharacterized protein</fullName>
    </submittedName>
</protein>
<evidence type="ECO:0000256" key="1">
    <source>
        <dbReference type="SAM" id="MobiDB-lite"/>
    </source>
</evidence>
<sequence>MYKNYNFILESQIQTDDKKRSIRSSSDATRKAMPIANRLDQNNVWSLRLLVLTCRSTLLTLVFERHPMTSPSWQTSSEAATRRREHRISVGVL</sequence>
<reference evidence="2 3" key="1">
    <citation type="journal article" date="2019" name="Commun. Biol.">
        <title>The bagworm genome reveals a unique fibroin gene that provides high tensile strength.</title>
        <authorList>
            <person name="Kono N."/>
            <person name="Nakamura H."/>
            <person name="Ohtoshi R."/>
            <person name="Tomita M."/>
            <person name="Numata K."/>
            <person name="Arakawa K."/>
        </authorList>
    </citation>
    <scope>NUCLEOTIDE SEQUENCE [LARGE SCALE GENOMIC DNA]</scope>
</reference>
<name>A0A4C1X1H2_EUMVA</name>
<dbReference type="EMBL" id="BGZK01000686">
    <property type="protein sequence ID" value="GBP56155.1"/>
    <property type="molecule type" value="Genomic_DNA"/>
</dbReference>
<dbReference type="Proteomes" id="UP000299102">
    <property type="component" value="Unassembled WGS sequence"/>
</dbReference>
<feature type="compositionally biased region" description="Polar residues" evidence="1">
    <location>
        <begin position="69"/>
        <end position="79"/>
    </location>
</feature>
<evidence type="ECO:0000313" key="3">
    <source>
        <dbReference type="Proteomes" id="UP000299102"/>
    </source>
</evidence>
<proteinExistence type="predicted"/>
<dbReference type="AlphaFoldDB" id="A0A4C1X1H2"/>
<organism evidence="2 3">
    <name type="scientific">Eumeta variegata</name>
    <name type="common">Bagworm moth</name>
    <name type="synonym">Eumeta japonica</name>
    <dbReference type="NCBI Taxonomy" id="151549"/>
    <lineage>
        <taxon>Eukaryota</taxon>
        <taxon>Metazoa</taxon>
        <taxon>Ecdysozoa</taxon>
        <taxon>Arthropoda</taxon>
        <taxon>Hexapoda</taxon>
        <taxon>Insecta</taxon>
        <taxon>Pterygota</taxon>
        <taxon>Neoptera</taxon>
        <taxon>Endopterygota</taxon>
        <taxon>Lepidoptera</taxon>
        <taxon>Glossata</taxon>
        <taxon>Ditrysia</taxon>
        <taxon>Tineoidea</taxon>
        <taxon>Psychidae</taxon>
        <taxon>Oiketicinae</taxon>
        <taxon>Eumeta</taxon>
    </lineage>
</organism>
<comment type="caution">
    <text evidence="2">The sequence shown here is derived from an EMBL/GenBank/DDBJ whole genome shotgun (WGS) entry which is preliminary data.</text>
</comment>
<accession>A0A4C1X1H2</accession>
<feature type="region of interest" description="Disordered" evidence="1">
    <location>
        <begin position="69"/>
        <end position="93"/>
    </location>
</feature>
<gene>
    <name evidence="2" type="ORF">EVAR_23594_1</name>
</gene>
<keyword evidence="3" id="KW-1185">Reference proteome</keyword>
<evidence type="ECO:0000313" key="2">
    <source>
        <dbReference type="EMBL" id="GBP56155.1"/>
    </source>
</evidence>